<dbReference type="Gene3D" id="3.40.50.1000">
    <property type="entry name" value="HAD superfamily/HAD-like"/>
    <property type="match status" value="1"/>
</dbReference>
<dbReference type="RefSeq" id="WP_224829732.1">
    <property type="nucleotide sequence ID" value="NZ_JAIVEF010000025.1"/>
</dbReference>
<dbReference type="NCBIfam" id="TIGR01509">
    <property type="entry name" value="HAD-SF-IA-v3"/>
    <property type="match status" value="1"/>
</dbReference>
<dbReference type="EMBL" id="JBHSJG010000024">
    <property type="protein sequence ID" value="MFC4987399.1"/>
    <property type="molecule type" value="Genomic_DNA"/>
</dbReference>
<dbReference type="NCBIfam" id="TIGR01549">
    <property type="entry name" value="HAD-SF-IA-v1"/>
    <property type="match status" value="1"/>
</dbReference>
<comment type="similarity">
    <text evidence="2">Belongs to the HAD-like hydrolase superfamily.</text>
</comment>
<dbReference type="InterPro" id="IPR023214">
    <property type="entry name" value="HAD_sf"/>
</dbReference>
<dbReference type="InterPro" id="IPR006439">
    <property type="entry name" value="HAD-SF_hydro_IA"/>
</dbReference>
<evidence type="ECO:0000256" key="5">
    <source>
        <dbReference type="ARBA" id="ARBA00023277"/>
    </source>
</evidence>
<dbReference type="SFLD" id="SFLDG01135">
    <property type="entry name" value="C1.5.6:_HAD__Beta-PGM__Phospha"/>
    <property type="match status" value="1"/>
</dbReference>
<evidence type="ECO:0000256" key="3">
    <source>
        <dbReference type="ARBA" id="ARBA00022723"/>
    </source>
</evidence>
<dbReference type="PRINTS" id="PR00413">
    <property type="entry name" value="HADHALOGNASE"/>
</dbReference>
<keyword evidence="3" id="KW-0479">Metal-binding</keyword>
<comment type="cofactor">
    <cofactor evidence="1">
        <name>Mg(2+)</name>
        <dbReference type="ChEBI" id="CHEBI:18420"/>
    </cofactor>
</comment>
<evidence type="ECO:0000256" key="4">
    <source>
        <dbReference type="ARBA" id="ARBA00022842"/>
    </source>
</evidence>
<dbReference type="Gene3D" id="1.10.150.240">
    <property type="entry name" value="Putative phosphatase, domain 2"/>
    <property type="match status" value="1"/>
</dbReference>
<protein>
    <submittedName>
        <fullName evidence="6">HAD family hydrolase</fullName>
    </submittedName>
</protein>
<dbReference type="InterPro" id="IPR036412">
    <property type="entry name" value="HAD-like_sf"/>
</dbReference>
<evidence type="ECO:0000256" key="2">
    <source>
        <dbReference type="ARBA" id="ARBA00007958"/>
    </source>
</evidence>
<comment type="caution">
    <text evidence="6">The sequence shown here is derived from an EMBL/GenBank/DDBJ whole genome shotgun (WGS) entry which is preliminary data.</text>
</comment>
<name>A0ABD5QE94_9EURY</name>
<evidence type="ECO:0000313" key="6">
    <source>
        <dbReference type="EMBL" id="MFC4987399.1"/>
    </source>
</evidence>
<dbReference type="SFLD" id="SFLDG01129">
    <property type="entry name" value="C1.5:_HAD__Beta-PGM__Phosphata"/>
    <property type="match status" value="1"/>
</dbReference>
<accession>A0ABD5QE94</accession>
<evidence type="ECO:0000256" key="1">
    <source>
        <dbReference type="ARBA" id="ARBA00001946"/>
    </source>
</evidence>
<dbReference type="GO" id="GO:0046872">
    <property type="term" value="F:metal ion binding"/>
    <property type="evidence" value="ECO:0007669"/>
    <property type="project" value="UniProtKB-KW"/>
</dbReference>
<dbReference type="GO" id="GO:0016787">
    <property type="term" value="F:hydrolase activity"/>
    <property type="evidence" value="ECO:0007669"/>
    <property type="project" value="UniProtKB-KW"/>
</dbReference>
<dbReference type="Proteomes" id="UP001595925">
    <property type="component" value="Unassembled WGS sequence"/>
</dbReference>
<keyword evidence="4" id="KW-0460">Magnesium</keyword>
<proteinExistence type="inferred from homology"/>
<sequence>MSIHAVMFDMDGVLVDSERHWAPLENEHILPRTTASGEVTASEISGLNVADLYAYLIEEYETTIDKREFVALYDEVAEDLYSERATLVDGFDDLVEMLREREVKISLVTSSPRRWVQLVLDRFGLDGVFDTIVCADDIDGASKPAPDIYEYAADTLTVAPQRCIAIEDSSHGVQAARSAGMYCLGYRTEANHGQDLTNADQVAAGATELHDQLHALFSSDQS</sequence>
<reference evidence="6 7" key="1">
    <citation type="journal article" date="2019" name="Int. J. Syst. Evol. Microbiol.">
        <title>The Global Catalogue of Microorganisms (GCM) 10K type strain sequencing project: providing services to taxonomists for standard genome sequencing and annotation.</title>
        <authorList>
            <consortium name="The Broad Institute Genomics Platform"/>
            <consortium name="The Broad Institute Genome Sequencing Center for Infectious Disease"/>
            <person name="Wu L."/>
            <person name="Ma J."/>
        </authorList>
    </citation>
    <scope>NUCLEOTIDE SEQUENCE [LARGE SCALE GENOMIC DNA]</scope>
    <source>
        <strain evidence="6 7">CGMCC 1.15824</strain>
    </source>
</reference>
<dbReference type="SUPFAM" id="SSF56784">
    <property type="entry name" value="HAD-like"/>
    <property type="match status" value="1"/>
</dbReference>
<dbReference type="InterPro" id="IPR041492">
    <property type="entry name" value="HAD_2"/>
</dbReference>
<dbReference type="Pfam" id="PF13419">
    <property type="entry name" value="HAD_2"/>
    <property type="match status" value="1"/>
</dbReference>
<evidence type="ECO:0000313" key="7">
    <source>
        <dbReference type="Proteomes" id="UP001595925"/>
    </source>
</evidence>
<keyword evidence="5" id="KW-0119">Carbohydrate metabolism</keyword>
<dbReference type="PANTHER" id="PTHR46193">
    <property type="entry name" value="6-PHOSPHOGLUCONATE PHOSPHATASE"/>
    <property type="match status" value="1"/>
</dbReference>
<dbReference type="SFLD" id="SFLDS00003">
    <property type="entry name" value="Haloacid_Dehalogenase"/>
    <property type="match status" value="1"/>
</dbReference>
<keyword evidence="6" id="KW-0378">Hydrolase</keyword>
<keyword evidence="7" id="KW-1185">Reference proteome</keyword>
<dbReference type="InterPro" id="IPR023198">
    <property type="entry name" value="PGP-like_dom2"/>
</dbReference>
<gene>
    <name evidence="6" type="ORF">ACFPFO_06415</name>
</gene>
<organism evidence="6 7">
    <name type="scientific">Saliphagus infecundisoli</name>
    <dbReference type="NCBI Taxonomy" id="1849069"/>
    <lineage>
        <taxon>Archaea</taxon>
        <taxon>Methanobacteriati</taxon>
        <taxon>Methanobacteriota</taxon>
        <taxon>Stenosarchaea group</taxon>
        <taxon>Halobacteria</taxon>
        <taxon>Halobacteriales</taxon>
        <taxon>Natrialbaceae</taxon>
        <taxon>Saliphagus</taxon>
    </lineage>
</organism>
<dbReference type="PANTHER" id="PTHR46193:SF18">
    <property type="entry name" value="HEXITOL PHOSPHATASE B"/>
    <property type="match status" value="1"/>
</dbReference>
<dbReference type="InterPro" id="IPR051600">
    <property type="entry name" value="Beta-PGM-like"/>
</dbReference>
<dbReference type="AlphaFoldDB" id="A0ABD5QE94"/>